<evidence type="ECO:0000256" key="1">
    <source>
        <dbReference type="SAM" id="MobiDB-lite"/>
    </source>
</evidence>
<name>A0A9N7V341_PLEPL</name>
<protein>
    <submittedName>
        <fullName evidence="2">Uncharacterized protein</fullName>
    </submittedName>
</protein>
<sequence>MWSRAEATTSVLLLTTTTDRRRERAQPRELTRASGSSSSSVGEVSTLWIKRVKNKKPPRTLRSRSGLPTLRVHVWENTHRERERERERGRRDEEERKKICSPV</sequence>
<dbReference type="EMBL" id="CADEAL010003413">
    <property type="protein sequence ID" value="CAB1444620.1"/>
    <property type="molecule type" value="Genomic_DNA"/>
</dbReference>
<proteinExistence type="predicted"/>
<feature type="region of interest" description="Disordered" evidence="1">
    <location>
        <begin position="78"/>
        <end position="103"/>
    </location>
</feature>
<evidence type="ECO:0000313" key="2">
    <source>
        <dbReference type="EMBL" id="CAB1444620.1"/>
    </source>
</evidence>
<dbReference type="Proteomes" id="UP001153269">
    <property type="component" value="Unassembled WGS sequence"/>
</dbReference>
<feature type="compositionally biased region" description="Low complexity" evidence="1">
    <location>
        <begin position="8"/>
        <end position="17"/>
    </location>
</feature>
<reference evidence="2" key="1">
    <citation type="submission" date="2020-03" db="EMBL/GenBank/DDBJ databases">
        <authorList>
            <person name="Weist P."/>
        </authorList>
    </citation>
    <scope>NUCLEOTIDE SEQUENCE</scope>
</reference>
<evidence type="ECO:0000313" key="3">
    <source>
        <dbReference type="Proteomes" id="UP001153269"/>
    </source>
</evidence>
<feature type="compositionally biased region" description="Low complexity" evidence="1">
    <location>
        <begin position="34"/>
        <end position="44"/>
    </location>
</feature>
<accession>A0A9N7V341</accession>
<feature type="region of interest" description="Disordered" evidence="1">
    <location>
        <begin position="1"/>
        <end position="44"/>
    </location>
</feature>
<comment type="caution">
    <text evidence="2">The sequence shown here is derived from an EMBL/GenBank/DDBJ whole genome shotgun (WGS) entry which is preliminary data.</text>
</comment>
<feature type="compositionally biased region" description="Basic and acidic residues" evidence="1">
    <location>
        <begin position="18"/>
        <end position="31"/>
    </location>
</feature>
<dbReference type="AlphaFoldDB" id="A0A9N7V341"/>
<keyword evidence="3" id="KW-1185">Reference proteome</keyword>
<organism evidence="2 3">
    <name type="scientific">Pleuronectes platessa</name>
    <name type="common">European plaice</name>
    <dbReference type="NCBI Taxonomy" id="8262"/>
    <lineage>
        <taxon>Eukaryota</taxon>
        <taxon>Metazoa</taxon>
        <taxon>Chordata</taxon>
        <taxon>Craniata</taxon>
        <taxon>Vertebrata</taxon>
        <taxon>Euteleostomi</taxon>
        <taxon>Actinopterygii</taxon>
        <taxon>Neopterygii</taxon>
        <taxon>Teleostei</taxon>
        <taxon>Neoteleostei</taxon>
        <taxon>Acanthomorphata</taxon>
        <taxon>Carangaria</taxon>
        <taxon>Pleuronectiformes</taxon>
        <taxon>Pleuronectoidei</taxon>
        <taxon>Pleuronectidae</taxon>
        <taxon>Pleuronectes</taxon>
    </lineage>
</organism>
<gene>
    <name evidence="2" type="ORF">PLEPLA_LOCUS32336</name>
</gene>